<keyword evidence="7 9" id="KW-0539">Nucleus</keyword>
<dbReference type="PANTHER" id="PTHR10925">
    <property type="entry name" value="N-ACETYLTRANSFERASE 10"/>
    <property type="match status" value="1"/>
</dbReference>
<evidence type="ECO:0000259" key="13">
    <source>
        <dbReference type="Pfam" id="PF13718"/>
    </source>
</evidence>
<keyword evidence="4 9" id="KW-0819">tRNA processing</keyword>
<feature type="domain" description="Possible tRNA binding" evidence="14">
    <location>
        <begin position="909"/>
        <end position="1141"/>
    </location>
</feature>
<feature type="domain" description="N-acetyltransferase" evidence="13">
    <location>
        <begin position="786"/>
        <end position="862"/>
    </location>
</feature>
<dbReference type="VEuPathDB" id="ToxoDB:BESB_039470"/>
<feature type="domain" description="TmcA/NAT10 N-terminal" evidence="12">
    <location>
        <begin position="8"/>
        <end position="200"/>
    </location>
</feature>
<evidence type="ECO:0000256" key="9">
    <source>
        <dbReference type="HAMAP-Rule" id="MF_03211"/>
    </source>
</evidence>
<dbReference type="GO" id="GO:1904812">
    <property type="term" value="P:rRNA acetylation involved in maturation of SSU-rRNA"/>
    <property type="evidence" value="ECO:0007669"/>
    <property type="project" value="InterPro"/>
</dbReference>
<dbReference type="OrthoDB" id="10067491at2759"/>
<feature type="region of interest" description="Disordered" evidence="10">
    <location>
        <begin position="722"/>
        <end position="784"/>
    </location>
</feature>
<reference evidence="15 16" key="1">
    <citation type="submission" date="2017-09" db="EMBL/GenBank/DDBJ databases">
        <title>Genome sequencing of Besnoitia besnoiti strain Bb-Ger1.</title>
        <authorList>
            <person name="Schares G."/>
            <person name="Venepally P."/>
            <person name="Lorenzi H.A."/>
        </authorList>
    </citation>
    <scope>NUCLEOTIDE SEQUENCE [LARGE SCALE GENOMIC DNA]</scope>
    <source>
        <strain evidence="15 16">Bb-Ger1</strain>
    </source>
</reference>
<evidence type="ECO:0000256" key="7">
    <source>
        <dbReference type="ARBA" id="ARBA00023242"/>
    </source>
</evidence>
<evidence type="ECO:0000313" key="15">
    <source>
        <dbReference type="EMBL" id="PFH37489.1"/>
    </source>
</evidence>
<comment type="caution">
    <text evidence="9">Lacks conserved residue(s) required for the propagation of feature annotation.</text>
</comment>
<feature type="region of interest" description="Disordered" evidence="10">
    <location>
        <begin position="1166"/>
        <end position="1221"/>
    </location>
</feature>
<evidence type="ECO:0000259" key="12">
    <source>
        <dbReference type="Pfam" id="PF08351"/>
    </source>
</evidence>
<dbReference type="Pfam" id="PF05127">
    <property type="entry name" value="NAT10_TcmA_helicase"/>
    <property type="match status" value="1"/>
</dbReference>
<accession>A0A2A9MHW4</accession>
<feature type="compositionally biased region" description="Basic and acidic residues" evidence="10">
    <location>
        <begin position="760"/>
        <end position="782"/>
    </location>
</feature>
<dbReference type="KEGG" id="bbes:BESB_039470"/>
<dbReference type="GO" id="GO:0000049">
    <property type="term" value="F:tRNA binding"/>
    <property type="evidence" value="ECO:0007669"/>
    <property type="project" value="TreeGrafter"/>
</dbReference>
<feature type="binding site" evidence="9">
    <location>
        <begin position="329"/>
        <end position="338"/>
    </location>
    <ligand>
        <name>ATP</name>
        <dbReference type="ChEBI" id="CHEBI:30616"/>
    </ligand>
</feature>
<comment type="function">
    <text evidence="9">RNA cytidine acetyltransferase with specificity toward both 18S rRNA and tRNAs. Catalyzes the formation of N(4)-acetylcytidine (ac4C) in 18S rRNA. Required for early nucleolar cleavages of precursor rRNA at sites A0, A1 and A2 during 18S rRNA synthesis. Catalyzes the formation of ac4C in serine and leucine tRNAs. Requires a tRNA-binding adapter protein for full tRNA acetyltransferase activity but not for 18S rRNA acetylation.</text>
</comment>
<organism evidence="15 16">
    <name type="scientific">Besnoitia besnoiti</name>
    <name type="common">Apicomplexan protozoan</name>
    <dbReference type="NCBI Taxonomy" id="94643"/>
    <lineage>
        <taxon>Eukaryota</taxon>
        <taxon>Sar</taxon>
        <taxon>Alveolata</taxon>
        <taxon>Apicomplexa</taxon>
        <taxon>Conoidasida</taxon>
        <taxon>Coccidia</taxon>
        <taxon>Eucoccidiorida</taxon>
        <taxon>Eimeriorina</taxon>
        <taxon>Sarcocystidae</taxon>
        <taxon>Besnoitia</taxon>
    </lineage>
</organism>
<dbReference type="InterPro" id="IPR032672">
    <property type="entry name" value="TmcA/NAT10/Kre33"/>
</dbReference>
<dbReference type="AlphaFoldDB" id="A0A2A9MHW4"/>
<dbReference type="Pfam" id="PF13718">
    <property type="entry name" value="GNAT_acetyltr_2"/>
    <property type="match status" value="2"/>
</dbReference>
<dbReference type="Gene3D" id="3.40.50.11040">
    <property type="match status" value="1"/>
</dbReference>
<comment type="catalytic activity">
    <reaction evidence="9">
        <text>a cytidine in tRNA + acetyl-CoA + ATP + H2O = an N(4)-acetylcytidine in tRNA + ADP + phosphate + CoA + H(+)</text>
        <dbReference type="Rhea" id="RHEA:53876"/>
        <dbReference type="Rhea" id="RHEA-COMP:13670"/>
        <dbReference type="Rhea" id="RHEA-COMP:13671"/>
        <dbReference type="ChEBI" id="CHEBI:15377"/>
        <dbReference type="ChEBI" id="CHEBI:15378"/>
        <dbReference type="ChEBI" id="CHEBI:30616"/>
        <dbReference type="ChEBI" id="CHEBI:43474"/>
        <dbReference type="ChEBI" id="CHEBI:57287"/>
        <dbReference type="ChEBI" id="CHEBI:57288"/>
        <dbReference type="ChEBI" id="CHEBI:74900"/>
        <dbReference type="ChEBI" id="CHEBI:82748"/>
        <dbReference type="ChEBI" id="CHEBI:456216"/>
    </reaction>
</comment>
<dbReference type="HAMAP" id="MF_03211">
    <property type="entry name" value="RNA_acetyltr_Nat10"/>
    <property type="match status" value="1"/>
</dbReference>
<dbReference type="GO" id="GO:0005730">
    <property type="term" value="C:nucleolus"/>
    <property type="evidence" value="ECO:0007669"/>
    <property type="project" value="UniProtKB-SubCell"/>
</dbReference>
<dbReference type="RefSeq" id="XP_029221498.1">
    <property type="nucleotide sequence ID" value="XM_029362533.1"/>
</dbReference>
<keyword evidence="2 9" id="KW-0698">rRNA processing</keyword>
<comment type="catalytic activity">
    <reaction evidence="9">
        <text>a cytidine in 18S rRNA + acetyl-CoA + ATP + H2O = an N(4)-acetylcytidine in 18S rRNA + ADP + phosphate + CoA + H(+)</text>
        <dbReference type="Rhea" id="RHEA:51424"/>
        <dbReference type="Rhea" id="RHEA-COMP:13575"/>
        <dbReference type="Rhea" id="RHEA-COMP:13576"/>
        <dbReference type="ChEBI" id="CHEBI:15377"/>
        <dbReference type="ChEBI" id="CHEBI:15378"/>
        <dbReference type="ChEBI" id="CHEBI:30616"/>
        <dbReference type="ChEBI" id="CHEBI:43474"/>
        <dbReference type="ChEBI" id="CHEBI:57287"/>
        <dbReference type="ChEBI" id="CHEBI:57288"/>
        <dbReference type="ChEBI" id="CHEBI:74900"/>
        <dbReference type="ChEBI" id="CHEBI:82748"/>
        <dbReference type="ChEBI" id="CHEBI:456216"/>
    </reaction>
</comment>
<comment type="similarity">
    <text evidence="9">Belongs to the RNA cytidine acetyltransferase family. NAT10 subfamily.</text>
</comment>
<keyword evidence="5 9" id="KW-0547">Nucleotide-binding</keyword>
<dbReference type="Pfam" id="PF08351">
    <property type="entry name" value="TmcA_N"/>
    <property type="match status" value="1"/>
</dbReference>
<dbReference type="Gene3D" id="3.40.630.30">
    <property type="match status" value="1"/>
</dbReference>
<dbReference type="InterPro" id="IPR013562">
    <property type="entry name" value="TmcA/NAT10_N"/>
</dbReference>
<protein>
    <recommendedName>
        <fullName evidence="9">RNA cytidine acetyltransferase</fullName>
        <ecNumber evidence="9">2.3.1.-</ecNumber>
    </recommendedName>
    <alternativeName>
        <fullName evidence="9">18S rRNA cytosine acetyltransferase</fullName>
    </alternativeName>
</protein>
<dbReference type="GeneID" id="40308928"/>
<evidence type="ECO:0000256" key="4">
    <source>
        <dbReference type="ARBA" id="ARBA00022694"/>
    </source>
</evidence>
<dbReference type="Pfam" id="PF13725">
    <property type="entry name" value="tRNA_bind_2"/>
    <property type="match status" value="1"/>
</dbReference>
<feature type="domain" description="TcmA/NAT10 helicase" evidence="11">
    <location>
        <begin position="324"/>
        <end position="540"/>
    </location>
</feature>
<evidence type="ECO:0000259" key="14">
    <source>
        <dbReference type="Pfam" id="PF13725"/>
    </source>
</evidence>
<keyword evidence="8 9" id="KW-0012">Acyltransferase</keyword>
<dbReference type="InterPro" id="IPR000182">
    <property type="entry name" value="GNAT_dom"/>
</dbReference>
<feature type="compositionally biased region" description="Basic and acidic residues" evidence="10">
    <location>
        <begin position="1186"/>
        <end position="1201"/>
    </location>
</feature>
<gene>
    <name evidence="15" type="ORF">BESB_039470</name>
</gene>
<feature type="binding site" evidence="9">
    <location>
        <position position="523"/>
    </location>
    <ligand>
        <name>ATP</name>
        <dbReference type="ChEBI" id="CHEBI:30616"/>
    </ligand>
</feature>
<feature type="domain" description="N-acetyltransferase" evidence="13">
    <location>
        <begin position="583"/>
        <end position="740"/>
    </location>
</feature>
<feature type="binding site" evidence="9">
    <location>
        <begin position="690"/>
        <end position="696"/>
    </location>
    <ligand>
        <name>acetyl-CoA</name>
        <dbReference type="ChEBI" id="CHEBI:57288"/>
    </ligand>
</feature>
<feature type="compositionally biased region" description="Acidic residues" evidence="10">
    <location>
        <begin position="732"/>
        <end position="759"/>
    </location>
</feature>
<dbReference type="GO" id="GO:1990883">
    <property type="term" value="F:18S rRNA cytidine N-acetyltransferase activity"/>
    <property type="evidence" value="ECO:0007669"/>
    <property type="project" value="TreeGrafter"/>
</dbReference>
<evidence type="ECO:0000256" key="2">
    <source>
        <dbReference type="ARBA" id="ARBA00022552"/>
    </source>
</evidence>
<dbReference type="GO" id="GO:0051391">
    <property type="term" value="P:tRNA acetylation"/>
    <property type="evidence" value="ECO:0007669"/>
    <property type="project" value="UniProtKB-UniRule"/>
</dbReference>
<dbReference type="GO" id="GO:0005524">
    <property type="term" value="F:ATP binding"/>
    <property type="evidence" value="ECO:0007669"/>
    <property type="project" value="UniProtKB-UniRule"/>
</dbReference>
<keyword evidence="3 9" id="KW-0808">Transferase</keyword>
<name>A0A2A9MHW4_BESBE</name>
<evidence type="ECO:0000313" key="16">
    <source>
        <dbReference type="Proteomes" id="UP000224006"/>
    </source>
</evidence>
<evidence type="ECO:0000256" key="5">
    <source>
        <dbReference type="ARBA" id="ARBA00022741"/>
    </source>
</evidence>
<keyword evidence="6 9" id="KW-0067">ATP-binding</keyword>
<dbReference type="GO" id="GO:0030686">
    <property type="term" value="C:90S preribosome"/>
    <property type="evidence" value="ECO:0007669"/>
    <property type="project" value="TreeGrafter"/>
</dbReference>
<evidence type="ECO:0000256" key="10">
    <source>
        <dbReference type="SAM" id="MobiDB-lite"/>
    </source>
</evidence>
<dbReference type="InterPro" id="IPR033688">
    <property type="entry name" value="NAT10"/>
</dbReference>
<dbReference type="EC" id="2.3.1.-" evidence="9"/>
<dbReference type="STRING" id="94643.A0A2A9MHW4"/>
<keyword evidence="16" id="KW-1185">Reference proteome</keyword>
<dbReference type="InterPro" id="IPR027992">
    <property type="entry name" value="tRNA_bind_dom"/>
</dbReference>
<comment type="subcellular location">
    <subcellularLocation>
        <location evidence="1 9">Nucleus</location>
        <location evidence="1 9">Nucleolus</location>
    </subcellularLocation>
</comment>
<evidence type="ECO:0000259" key="11">
    <source>
        <dbReference type="Pfam" id="PF05127"/>
    </source>
</evidence>
<proteinExistence type="inferred from homology"/>
<evidence type="ECO:0000256" key="1">
    <source>
        <dbReference type="ARBA" id="ARBA00004604"/>
    </source>
</evidence>
<comment type="caution">
    <text evidence="15">The sequence shown here is derived from an EMBL/GenBank/DDBJ whole genome shotgun (WGS) entry which is preliminary data.</text>
</comment>
<evidence type="ECO:0000256" key="6">
    <source>
        <dbReference type="ARBA" id="ARBA00022840"/>
    </source>
</evidence>
<dbReference type="EMBL" id="NWUJ01000002">
    <property type="protein sequence ID" value="PFH37489.1"/>
    <property type="molecule type" value="Genomic_DNA"/>
</dbReference>
<dbReference type="Proteomes" id="UP000224006">
    <property type="component" value="Chromosome II"/>
</dbReference>
<evidence type="ECO:0000256" key="8">
    <source>
        <dbReference type="ARBA" id="ARBA00023315"/>
    </source>
</evidence>
<feature type="binding site" evidence="9">
    <location>
        <position position="836"/>
    </location>
    <ligand>
        <name>acetyl-CoA</name>
        <dbReference type="ChEBI" id="CHEBI:57288"/>
    </ligand>
</feature>
<dbReference type="GO" id="GO:0051392">
    <property type="term" value="F:tRNA cytidine N4-acetyltransferase activity"/>
    <property type="evidence" value="ECO:0007669"/>
    <property type="project" value="RHEA"/>
</dbReference>
<dbReference type="PANTHER" id="PTHR10925:SF5">
    <property type="entry name" value="RNA CYTIDINE ACETYLTRANSFERASE"/>
    <property type="match status" value="1"/>
</dbReference>
<dbReference type="InterPro" id="IPR027417">
    <property type="entry name" value="P-loop_NTPase"/>
</dbReference>
<dbReference type="Gene3D" id="3.40.50.300">
    <property type="entry name" value="P-loop containing nucleotide triphosphate hydrolases"/>
    <property type="match status" value="1"/>
</dbReference>
<evidence type="ECO:0000256" key="3">
    <source>
        <dbReference type="ARBA" id="ARBA00022679"/>
    </source>
</evidence>
<dbReference type="InterPro" id="IPR007807">
    <property type="entry name" value="TcmA/NAT10_helicase"/>
</dbReference>
<sequence length="1221" mass="134054">MRKRVDPRVRTLVENCIQLGHRSFFVLIGDRGSEQVINLHYLLHRYFPAQKPSVLWCYKKDLGFSSHRRKRAKQVKKKIQRGLYDPNIDDPFELFMSSTNIRFCYYKDTHNILGTTFGMCILQDFEALTPNILCRTVETVQGGGIICLLLRSFATLQQLYDLSMDIHARFKTERFAQVKPRFNERFILSLARCRNCLIVDDELNVLPLTAFSQNLVSLKAVPEGAAKGQAAAAGEEGSEEAFSPEALLAEKKRMKEELDGIKRDFKETPPVGALVELCVTADQAKTVLAFLDCLATQNSAKRAQTPASASAAFGALQSHQTFALTAARGRGKSAALGIAVAAAVAYDYSSIFVSAPSAENVKTLFEFVVKGLVALGLKEHSDFDVFREEPSAASPHSAYSSGLASSSPAEVATARGANRPVTRIEVRRHHKQSVVFITPDKRESLAQAELLVIDEAASIPLPAVKALFGPYVVLLSSTVHGYEGTGRALSLKLIQDLKQNKLGSSKSFGSRSLKHLSLSTPIRYSAGDGVEAWLHDLLCLGATEPLKLSDAPLPPASKCDLYLVNRDALFSYHEASEAFLQNLLSLFVSSHYKNSPNDLMLMADAPAHLLFALLPPVDEHTATVPDIYCAIQVSIEGSLSKQAIQQALGRGLRPSGDLIPWTLAQQFVGEDFGALTGARVVRIACHPSLQRLGYGSAALQQLIDFFEMKGVALSEATPSLAPSLTAVSTADEKEEEDDENGEDEDENDDEEADEEEASEEEGKRSGTPKEGEKRAEAAEGRARPFAASKVLTMKTFRPRPAPPLLSPCRSTHPDFTVDYLGVAFGLSASLLRFWTRKNFVPVYLRQSVTDVTGEFSCILLRPANADRRLTPLRDSLQGEDERVRKRNQWQGIDTSREPNELVGGQDGAWLSGFAWDFRARFLQLLGGAFRRLPASLALCLVTCASGSREKDNRNGGDGSEAAAEGPFPPISMANIANFFSVHDLSRLRKYAQQLADLPLILDLLPTLANLYFNARVPSLSASAVALSHLQQVILLAVGLQRKTPDDVSGEFNIPPNQTLALLNKTIHKFVSFFQKMQEAQVEAEVDSQWNKGSASRRLVVEGGKPLLGELPSQSFSEELAEGAKQVKKQQKIELKNLVEALGGEEAMKEHSMDAFGDADFEDAIGRPGSLTGSRIFSLKRKNPNKGAKEEPAREKTEEGERKKMKKAFGKDGKQRKLYANR</sequence>